<protein>
    <recommendedName>
        <fullName evidence="3">Fibronectin type-I domain-containing protein</fullName>
    </recommendedName>
</protein>
<sequence length="159" mass="19025">KRTTARHQLRDSRRTTARHQLRNCRRTTARHQLRNCRRTTARHQLRNCRRTTVRHQLRDSRRTTTKLKSNMSLKIRAMNIFMTLILFEVVSSTEEVVHLREKRGTRTYKSLCSEKSSGRVFKDNETWLRPAGRRVEFCRCEDGRNQCHSVPFMSKGRIK</sequence>
<dbReference type="PROSITE" id="PS01253">
    <property type="entry name" value="FN1_1"/>
    <property type="match status" value="1"/>
</dbReference>
<feature type="non-terminal residue" evidence="4">
    <location>
        <position position="1"/>
    </location>
</feature>
<proteinExistence type="predicted"/>
<name>A0ABN9ABM6_9NEOB</name>
<feature type="domain" description="Fibronectin type-I" evidence="3">
    <location>
        <begin position="112"/>
        <end position="147"/>
    </location>
</feature>
<organism evidence="4 5">
    <name type="scientific">Staurois parvus</name>
    <dbReference type="NCBI Taxonomy" id="386267"/>
    <lineage>
        <taxon>Eukaryota</taxon>
        <taxon>Metazoa</taxon>
        <taxon>Chordata</taxon>
        <taxon>Craniata</taxon>
        <taxon>Vertebrata</taxon>
        <taxon>Euteleostomi</taxon>
        <taxon>Amphibia</taxon>
        <taxon>Batrachia</taxon>
        <taxon>Anura</taxon>
        <taxon>Neobatrachia</taxon>
        <taxon>Ranoidea</taxon>
        <taxon>Ranidae</taxon>
        <taxon>Staurois</taxon>
    </lineage>
</organism>
<dbReference type="Gene3D" id="2.10.70.10">
    <property type="entry name" value="Complement Module, domain 1"/>
    <property type="match status" value="1"/>
</dbReference>
<dbReference type="SMART" id="SM00058">
    <property type="entry name" value="FN1"/>
    <property type="match status" value="1"/>
</dbReference>
<evidence type="ECO:0000256" key="2">
    <source>
        <dbReference type="ARBA" id="ARBA00023180"/>
    </source>
</evidence>
<keyword evidence="5" id="KW-1185">Reference proteome</keyword>
<evidence type="ECO:0000313" key="5">
    <source>
        <dbReference type="Proteomes" id="UP001162483"/>
    </source>
</evidence>
<evidence type="ECO:0000259" key="3">
    <source>
        <dbReference type="PROSITE" id="PS01253"/>
    </source>
</evidence>
<reference evidence="4" key="1">
    <citation type="submission" date="2023-05" db="EMBL/GenBank/DDBJ databases">
        <authorList>
            <person name="Stuckert A."/>
        </authorList>
    </citation>
    <scope>NUCLEOTIDE SEQUENCE</scope>
</reference>
<keyword evidence="2" id="KW-0325">Glycoprotein</keyword>
<dbReference type="InterPro" id="IPR000083">
    <property type="entry name" value="Fibronectin_type1"/>
</dbReference>
<evidence type="ECO:0000256" key="1">
    <source>
        <dbReference type="ARBA" id="ARBA00023157"/>
    </source>
</evidence>
<dbReference type="SUPFAM" id="SSF57603">
    <property type="entry name" value="FnI-like domain"/>
    <property type="match status" value="1"/>
</dbReference>
<feature type="non-terminal residue" evidence="4">
    <location>
        <position position="159"/>
    </location>
</feature>
<comment type="caution">
    <text evidence="4">The sequence shown here is derived from an EMBL/GenBank/DDBJ whole genome shotgun (WGS) entry which is preliminary data.</text>
</comment>
<keyword evidence="1" id="KW-1015">Disulfide bond</keyword>
<dbReference type="Proteomes" id="UP001162483">
    <property type="component" value="Unassembled WGS sequence"/>
</dbReference>
<evidence type="ECO:0000313" key="4">
    <source>
        <dbReference type="EMBL" id="CAI9533208.1"/>
    </source>
</evidence>
<accession>A0ABN9ABM6</accession>
<gene>
    <name evidence="4" type="ORF">SPARVUS_LOCUS334525</name>
</gene>
<dbReference type="EMBL" id="CATNWA010000115">
    <property type="protein sequence ID" value="CAI9533208.1"/>
    <property type="molecule type" value="Genomic_DNA"/>
</dbReference>